<keyword evidence="11" id="KW-1185">Reference proteome</keyword>
<comment type="caution">
    <text evidence="10">The sequence shown here is derived from an EMBL/GenBank/DDBJ whole genome shotgun (WGS) entry which is preliminary data.</text>
</comment>
<dbReference type="InterPro" id="IPR001789">
    <property type="entry name" value="Sig_transdc_resp-reg_receiver"/>
</dbReference>
<dbReference type="SMART" id="SM00448">
    <property type="entry name" value="REC"/>
    <property type="match status" value="1"/>
</dbReference>
<feature type="DNA-binding region" description="OmpR/PhoB-type" evidence="7">
    <location>
        <begin position="128"/>
        <end position="225"/>
    </location>
</feature>
<evidence type="ECO:0000256" key="3">
    <source>
        <dbReference type="ARBA" id="ARBA00023015"/>
    </source>
</evidence>
<keyword evidence="2" id="KW-0902">Two-component regulatory system</keyword>
<dbReference type="InterPro" id="IPR001867">
    <property type="entry name" value="OmpR/PhoB-type_DNA-bd"/>
</dbReference>
<evidence type="ECO:0000313" key="10">
    <source>
        <dbReference type="EMBL" id="MDE1515656.1"/>
    </source>
</evidence>
<dbReference type="PANTHER" id="PTHR48111:SF22">
    <property type="entry name" value="REGULATOR OF RPOS"/>
    <property type="match status" value="1"/>
</dbReference>
<dbReference type="SUPFAM" id="SSF52172">
    <property type="entry name" value="CheY-like"/>
    <property type="match status" value="1"/>
</dbReference>
<dbReference type="PANTHER" id="PTHR48111">
    <property type="entry name" value="REGULATOR OF RPOS"/>
    <property type="match status" value="1"/>
</dbReference>
<dbReference type="SUPFAM" id="SSF46894">
    <property type="entry name" value="C-terminal effector domain of the bipartite response regulators"/>
    <property type="match status" value="1"/>
</dbReference>
<dbReference type="EMBL" id="JARBFT010000013">
    <property type="protein sequence ID" value="MDE1515656.1"/>
    <property type="molecule type" value="Genomic_DNA"/>
</dbReference>
<evidence type="ECO:0000256" key="1">
    <source>
        <dbReference type="ARBA" id="ARBA00022553"/>
    </source>
</evidence>
<dbReference type="SMART" id="SM00862">
    <property type="entry name" value="Trans_reg_C"/>
    <property type="match status" value="1"/>
</dbReference>
<evidence type="ECO:0000256" key="4">
    <source>
        <dbReference type="ARBA" id="ARBA00023125"/>
    </source>
</evidence>
<dbReference type="InterPro" id="IPR011006">
    <property type="entry name" value="CheY-like_superfamily"/>
</dbReference>
<gene>
    <name evidence="10" type="ORF">PUN32_11600</name>
</gene>
<keyword evidence="1 6" id="KW-0597">Phosphoprotein</keyword>
<evidence type="ECO:0000256" key="7">
    <source>
        <dbReference type="PROSITE-ProRule" id="PRU01091"/>
    </source>
</evidence>
<protein>
    <submittedName>
        <fullName evidence="10">Response regulator transcription factor</fullName>
    </submittedName>
</protein>
<dbReference type="PROSITE" id="PS50110">
    <property type="entry name" value="RESPONSE_REGULATORY"/>
    <property type="match status" value="1"/>
</dbReference>
<dbReference type="Gene3D" id="6.10.250.690">
    <property type="match status" value="1"/>
</dbReference>
<feature type="domain" description="OmpR/PhoB-type" evidence="9">
    <location>
        <begin position="128"/>
        <end position="225"/>
    </location>
</feature>
<feature type="domain" description="Response regulatory" evidence="8">
    <location>
        <begin position="7"/>
        <end position="121"/>
    </location>
</feature>
<feature type="modified residue" description="4-aspartylphosphate" evidence="6">
    <location>
        <position position="56"/>
    </location>
</feature>
<dbReference type="Gene3D" id="3.40.50.2300">
    <property type="match status" value="1"/>
</dbReference>
<keyword evidence="3" id="KW-0805">Transcription regulation</keyword>
<reference evidence="10 11" key="1">
    <citation type="submission" date="2023-02" db="EMBL/GenBank/DDBJ databases">
        <title>Vibrio intestini sp. nov., a close relative of Vibrio cholerae isolated from the intestine of Healthy Culter dabryi.</title>
        <authorList>
            <person name="Wu N."/>
        </authorList>
    </citation>
    <scope>NUCLEOTIDE SEQUENCE [LARGE SCALE GENOMIC DNA]</scope>
    <source>
        <strain evidence="10 11">DSL-7</strain>
    </source>
</reference>
<dbReference type="Pfam" id="PF00486">
    <property type="entry name" value="Trans_reg_C"/>
    <property type="match status" value="1"/>
</dbReference>
<dbReference type="InterPro" id="IPR016032">
    <property type="entry name" value="Sig_transdc_resp-reg_C-effctor"/>
</dbReference>
<dbReference type="CDD" id="cd00383">
    <property type="entry name" value="trans_reg_C"/>
    <property type="match status" value="1"/>
</dbReference>
<dbReference type="RefSeq" id="WP_274723373.1">
    <property type="nucleotide sequence ID" value="NZ_JARBFT010000013.1"/>
</dbReference>
<sequence length="228" mass="25436">MSIENLQLLLIEDDLDLAKAVIDYLELEDIQCDHASNGVSGYQLIKQNHYDTVILDLNLPKLSGLEVCAKLRAQGMDVPILMLTARDTLEDKLAGFAHGADDYLVKPFAMQELIMRAQVLSSRRSGRVTKLMIEGVVLDMQTQTATRDGCTLNLTPIGFKLLVSLMRASPALLTRDQLMHSVWGEDPPDSNSLKVHMHNLRKAVDGTRADKLIHTLVGRGFVFRREVN</sequence>
<dbReference type="Proteomes" id="UP001216189">
    <property type="component" value="Unassembled WGS sequence"/>
</dbReference>
<evidence type="ECO:0000256" key="5">
    <source>
        <dbReference type="ARBA" id="ARBA00023163"/>
    </source>
</evidence>
<keyword evidence="4 7" id="KW-0238">DNA-binding</keyword>
<dbReference type="Gene3D" id="1.10.10.10">
    <property type="entry name" value="Winged helix-like DNA-binding domain superfamily/Winged helix DNA-binding domain"/>
    <property type="match status" value="1"/>
</dbReference>
<dbReference type="InterPro" id="IPR039420">
    <property type="entry name" value="WalR-like"/>
</dbReference>
<dbReference type="PROSITE" id="PS51755">
    <property type="entry name" value="OMPR_PHOB"/>
    <property type="match status" value="1"/>
</dbReference>
<dbReference type="Pfam" id="PF00072">
    <property type="entry name" value="Response_reg"/>
    <property type="match status" value="1"/>
</dbReference>
<evidence type="ECO:0000256" key="2">
    <source>
        <dbReference type="ARBA" id="ARBA00023012"/>
    </source>
</evidence>
<keyword evidence="5" id="KW-0804">Transcription</keyword>
<evidence type="ECO:0000313" key="11">
    <source>
        <dbReference type="Proteomes" id="UP001216189"/>
    </source>
</evidence>
<evidence type="ECO:0000259" key="8">
    <source>
        <dbReference type="PROSITE" id="PS50110"/>
    </source>
</evidence>
<evidence type="ECO:0000259" key="9">
    <source>
        <dbReference type="PROSITE" id="PS51755"/>
    </source>
</evidence>
<name>A0ABT5V2T4_9VIBR</name>
<organism evidence="10 11">
    <name type="scientific">Vibrio chanodichtyis</name>
    <dbReference type="NCBI Taxonomy" id="3027932"/>
    <lineage>
        <taxon>Bacteria</taxon>
        <taxon>Pseudomonadati</taxon>
        <taxon>Pseudomonadota</taxon>
        <taxon>Gammaproteobacteria</taxon>
        <taxon>Vibrionales</taxon>
        <taxon>Vibrionaceae</taxon>
        <taxon>Vibrio</taxon>
    </lineage>
</organism>
<dbReference type="InterPro" id="IPR036388">
    <property type="entry name" value="WH-like_DNA-bd_sf"/>
</dbReference>
<evidence type="ECO:0000256" key="6">
    <source>
        <dbReference type="PROSITE-ProRule" id="PRU00169"/>
    </source>
</evidence>
<accession>A0ABT5V2T4</accession>
<proteinExistence type="predicted"/>